<reference evidence="7 8" key="1">
    <citation type="journal article" date="2024" name="IMA Fungus">
        <title>IMA Genome - F19 : A genome assembly and annotation guide to empower mycologists, including annotated draft genome sequences of Ceratocystis pirilliformis, Diaporthe australafricana, Fusarium ophioides, Paecilomyces lecythidis, and Sporothrix stenoceras.</title>
        <authorList>
            <person name="Aylward J."/>
            <person name="Wilson A.M."/>
            <person name="Visagie C.M."/>
            <person name="Spraker J."/>
            <person name="Barnes I."/>
            <person name="Buitendag C."/>
            <person name="Ceriani C."/>
            <person name="Del Mar Angel L."/>
            <person name="du Plessis D."/>
            <person name="Fuchs T."/>
            <person name="Gasser K."/>
            <person name="Kramer D."/>
            <person name="Li W."/>
            <person name="Munsamy K."/>
            <person name="Piso A."/>
            <person name="Price J.L."/>
            <person name="Sonnekus B."/>
            <person name="Thomas C."/>
            <person name="van der Nest A."/>
            <person name="van Dijk A."/>
            <person name="van Heerden A."/>
            <person name="van Vuuren N."/>
            <person name="Yilmaz N."/>
            <person name="Duong T.A."/>
            <person name="van der Merwe N.A."/>
            <person name="Wingfield M.J."/>
            <person name="Wingfield B.D."/>
        </authorList>
    </citation>
    <scope>NUCLEOTIDE SEQUENCE [LARGE SCALE GENOMIC DNA]</scope>
    <source>
        <strain evidence="7 8">CMW 18300</strain>
    </source>
</reference>
<keyword evidence="3" id="KW-0288">FMN</keyword>
<accession>A0ABR3Y216</accession>
<dbReference type="EMBL" id="JAWRVE010000004">
    <property type="protein sequence ID" value="KAL1882325.1"/>
    <property type="molecule type" value="Genomic_DNA"/>
</dbReference>
<dbReference type="Gene3D" id="3.20.20.70">
    <property type="entry name" value="Aldolase class I"/>
    <property type="match status" value="1"/>
</dbReference>
<evidence type="ECO:0000256" key="1">
    <source>
        <dbReference type="ARBA" id="ARBA00005979"/>
    </source>
</evidence>
<keyword evidence="8" id="KW-1185">Reference proteome</keyword>
<evidence type="ECO:0000256" key="2">
    <source>
        <dbReference type="ARBA" id="ARBA00022630"/>
    </source>
</evidence>
<feature type="domain" description="NADH:flavin oxidoreductase/NADH oxidase N-terminal" evidence="6">
    <location>
        <begin position="87"/>
        <end position="247"/>
    </location>
</feature>
<feature type="region of interest" description="Disordered" evidence="5">
    <location>
        <begin position="127"/>
        <end position="147"/>
    </location>
</feature>
<feature type="compositionally biased region" description="Basic and acidic residues" evidence="5">
    <location>
        <begin position="133"/>
        <end position="142"/>
    </location>
</feature>
<evidence type="ECO:0000259" key="6">
    <source>
        <dbReference type="Pfam" id="PF00724"/>
    </source>
</evidence>
<keyword evidence="2" id="KW-0285">Flavoprotein</keyword>
<evidence type="ECO:0000256" key="4">
    <source>
        <dbReference type="ARBA" id="ARBA00023002"/>
    </source>
</evidence>
<dbReference type="Proteomes" id="UP001583177">
    <property type="component" value="Unassembled WGS sequence"/>
</dbReference>
<gene>
    <name evidence="7" type="ORF">Daus18300_000811</name>
</gene>
<dbReference type="Pfam" id="PF00724">
    <property type="entry name" value="Oxidored_FMN"/>
    <property type="match status" value="1"/>
</dbReference>
<dbReference type="PANTHER" id="PTHR43656:SF5">
    <property type="entry name" value="NADH:FLAVIN OXIDOREDUCTASE_NADH OXIDASE N-TERMINAL DOMAIN-CONTAINING PROTEIN"/>
    <property type="match status" value="1"/>
</dbReference>
<name>A0ABR3Y216_9PEZI</name>
<dbReference type="PANTHER" id="PTHR43656">
    <property type="entry name" value="BINDING OXIDOREDUCTASE, PUTATIVE (AFU_ORTHOLOGUE AFUA_2G08260)-RELATED"/>
    <property type="match status" value="1"/>
</dbReference>
<protein>
    <recommendedName>
        <fullName evidence="6">NADH:flavin oxidoreductase/NADH oxidase N-terminal domain-containing protein</fullName>
    </recommendedName>
</protein>
<keyword evidence="4" id="KW-0560">Oxidoreductase</keyword>
<dbReference type="InterPro" id="IPR051799">
    <property type="entry name" value="NADH_flavin_oxidoreductase"/>
</dbReference>
<sequence>MPVARFESVFGAASPEPLAQPLNFDFSGRVAKNRLMKAAMAEHWGSWSPTEREKRGIPLQECVELYRRWGEDPASFGVILTGNIGIEYDAINGAGDLIITTECAFEGERFDAFKAVAAAAKAQGSLVLGQQQRDPESQREADTQAAPRMGMTFATPRAATEQDIGHVIHSFAHAAEYLYKAGFDGIQLHGAHGYLLAQFISPSTNQRTDHYGGTLQNRMRLLLEIAAAVRAVTPPSFILAVKLNSVEFQSGGLTPEEAGELCRLLQDEGPGFDIVELSGGTYEGMGQSWEKESTRQREAFFLEFAETVVPRLRQGGPSNKRSKVYITGGLRTVPAMVKASELVDGVGLARTAAQEPRIASDILNGRIQGAVKPVPPLDNGGMGVISVLGGAHLRQIGKGIEPFDTSDQTAVDRFMVDFGKWAAQVAEDEKVEMFGDLEFSGPGKPIGTI</sequence>
<organism evidence="7 8">
    <name type="scientific">Diaporthe australafricana</name>
    <dbReference type="NCBI Taxonomy" id="127596"/>
    <lineage>
        <taxon>Eukaryota</taxon>
        <taxon>Fungi</taxon>
        <taxon>Dikarya</taxon>
        <taxon>Ascomycota</taxon>
        <taxon>Pezizomycotina</taxon>
        <taxon>Sordariomycetes</taxon>
        <taxon>Sordariomycetidae</taxon>
        <taxon>Diaporthales</taxon>
        <taxon>Diaporthaceae</taxon>
        <taxon>Diaporthe</taxon>
    </lineage>
</organism>
<evidence type="ECO:0000313" key="7">
    <source>
        <dbReference type="EMBL" id="KAL1882325.1"/>
    </source>
</evidence>
<dbReference type="InterPro" id="IPR013785">
    <property type="entry name" value="Aldolase_TIM"/>
</dbReference>
<evidence type="ECO:0000256" key="5">
    <source>
        <dbReference type="SAM" id="MobiDB-lite"/>
    </source>
</evidence>
<evidence type="ECO:0000256" key="3">
    <source>
        <dbReference type="ARBA" id="ARBA00022643"/>
    </source>
</evidence>
<dbReference type="InterPro" id="IPR001155">
    <property type="entry name" value="OxRdtase_FMN_N"/>
</dbReference>
<comment type="similarity">
    <text evidence="1">Belongs to the NADH:flavin oxidoreductase/NADH oxidase family.</text>
</comment>
<proteinExistence type="inferred from homology"/>
<dbReference type="SUPFAM" id="SSF51395">
    <property type="entry name" value="FMN-linked oxidoreductases"/>
    <property type="match status" value="1"/>
</dbReference>
<comment type="caution">
    <text evidence="7">The sequence shown here is derived from an EMBL/GenBank/DDBJ whole genome shotgun (WGS) entry which is preliminary data.</text>
</comment>
<evidence type="ECO:0000313" key="8">
    <source>
        <dbReference type="Proteomes" id="UP001583177"/>
    </source>
</evidence>